<dbReference type="SUPFAM" id="SSF52317">
    <property type="entry name" value="Class I glutamine amidotransferase-like"/>
    <property type="match status" value="1"/>
</dbReference>
<dbReference type="EMBL" id="FQVB01000008">
    <property type="protein sequence ID" value="SHE89859.1"/>
    <property type="molecule type" value="Genomic_DNA"/>
</dbReference>
<dbReference type="Pfam" id="PF09825">
    <property type="entry name" value="BPL_N"/>
    <property type="match status" value="1"/>
</dbReference>
<keyword evidence="4" id="KW-1185">Reference proteome</keyword>
<reference evidence="4" key="1">
    <citation type="submission" date="2016-11" db="EMBL/GenBank/DDBJ databases">
        <authorList>
            <person name="Varghese N."/>
            <person name="Submissions S."/>
        </authorList>
    </citation>
    <scope>NUCLEOTIDE SEQUENCE [LARGE SCALE GENOMIC DNA]</scope>
    <source>
        <strain evidence="4">DSM 9756</strain>
    </source>
</reference>
<feature type="domain" description="Biotin-protein ligase N-terminal" evidence="2">
    <location>
        <begin position="51"/>
        <end position="92"/>
    </location>
</feature>
<name>A0A1M4X8N8_9BACT</name>
<accession>A0A1M4X8N8</accession>
<evidence type="ECO:0000256" key="1">
    <source>
        <dbReference type="SAM" id="MobiDB-lite"/>
    </source>
</evidence>
<dbReference type="Proteomes" id="UP000184076">
    <property type="component" value="Unassembled WGS sequence"/>
</dbReference>
<feature type="compositionally biased region" description="Basic and acidic residues" evidence="1">
    <location>
        <begin position="260"/>
        <end position="271"/>
    </location>
</feature>
<dbReference type="OrthoDB" id="5464482at2"/>
<evidence type="ECO:0000259" key="2">
    <source>
        <dbReference type="Pfam" id="PF09825"/>
    </source>
</evidence>
<dbReference type="InterPro" id="IPR019197">
    <property type="entry name" value="Biotin-prot_ligase_N"/>
</dbReference>
<proteinExistence type="predicted"/>
<evidence type="ECO:0000313" key="3">
    <source>
        <dbReference type="EMBL" id="SHE89859.1"/>
    </source>
</evidence>
<organism evidence="3 4">
    <name type="scientific">Desulfacinum infernum DSM 9756</name>
    <dbReference type="NCBI Taxonomy" id="1121391"/>
    <lineage>
        <taxon>Bacteria</taxon>
        <taxon>Pseudomonadati</taxon>
        <taxon>Thermodesulfobacteriota</taxon>
        <taxon>Syntrophobacteria</taxon>
        <taxon>Syntrophobacterales</taxon>
        <taxon>Syntrophobacteraceae</taxon>
        <taxon>Desulfacinum</taxon>
    </lineage>
</organism>
<evidence type="ECO:0000313" key="4">
    <source>
        <dbReference type="Proteomes" id="UP000184076"/>
    </source>
</evidence>
<dbReference type="Gene3D" id="3.40.50.880">
    <property type="match status" value="1"/>
</dbReference>
<protein>
    <submittedName>
        <fullName evidence="3">Uncharacterized conserved protein, conains N-terminal glutamine amidotransferase (GATase1)-like domain</fullName>
    </submittedName>
</protein>
<keyword evidence="3" id="KW-0808">Transferase</keyword>
<dbReference type="GO" id="GO:0016740">
    <property type="term" value="F:transferase activity"/>
    <property type="evidence" value="ECO:0007669"/>
    <property type="project" value="UniProtKB-KW"/>
</dbReference>
<dbReference type="InterPro" id="IPR029062">
    <property type="entry name" value="Class_I_gatase-like"/>
</dbReference>
<dbReference type="STRING" id="1121391.SAMN02745206_01015"/>
<feature type="region of interest" description="Disordered" evidence="1">
    <location>
        <begin position="249"/>
        <end position="271"/>
    </location>
</feature>
<sequence length="433" mass="48077">MNENPNASAALFWDQSLVWGLLFVETFRQLGVPFRLVTASRIRQGVLDRFSVLVVPGGWASHKAQALGGEGSLAIRRFVEGGGTYLGVCGGAGLALSSPSSLGLTPIARKPLKERLPNASGEIWIEGRSDHPCWHDLPPRIPVSIWWPSQFAIPANVPVERLATYQGPGRDFRVADLCFSDVRAHGGDWNAWEADYGIPLNPERLAGEPAILITPLGRGRLVLSYPHLETPGCAWGNRLLLNILEEPGASGSRPSATARRSSEEAPLEHEKIRSRPGREALECLREAHQEAQSLIAFGERNLLWRWRRPWLLQWQRGLRGLEYGTLAVCLRSLLEELEGSPRDTRPDPAWDVPSRELLETVRLFCRKAKRLLLEERAAGQSRSLAKLQSVNPTVDGLRRELFGRNMSHEGLSRSLFQILDRLLYGALSGSLSP</sequence>
<gene>
    <name evidence="3" type="ORF">SAMN02745206_01015</name>
</gene>
<keyword evidence="3" id="KW-0315">Glutamine amidotransferase</keyword>
<dbReference type="RefSeq" id="WP_073037585.1">
    <property type="nucleotide sequence ID" value="NZ_FQVB01000008.1"/>
</dbReference>
<dbReference type="AlphaFoldDB" id="A0A1M4X8N8"/>